<evidence type="ECO:0000313" key="2">
    <source>
        <dbReference type="Proteomes" id="UP000003844"/>
    </source>
</evidence>
<proteinExistence type="predicted"/>
<dbReference type="STRING" id="865937.Gilli_2394"/>
<dbReference type="HOGENOM" id="CLU_1433998_0_0_10"/>
<dbReference type="Proteomes" id="UP000003844">
    <property type="component" value="Unassembled WGS sequence"/>
</dbReference>
<evidence type="ECO:0000313" key="1">
    <source>
        <dbReference type="EMBL" id="EHQ03020.1"/>
    </source>
</evidence>
<reference evidence="2" key="1">
    <citation type="journal article" date="2012" name="Stand. Genomic Sci.">
        <title>Genome sequence of the Antarctic rhodopsins-containing flavobacterium Gillisia limnaea type strain (R-8282(T)).</title>
        <authorList>
            <person name="Riedel T."/>
            <person name="Held B."/>
            <person name="Nolan M."/>
            <person name="Lucas S."/>
            <person name="Lapidus A."/>
            <person name="Tice H."/>
            <person name="Del Rio T.G."/>
            <person name="Cheng J.F."/>
            <person name="Han C."/>
            <person name="Tapia R."/>
            <person name="Goodwin L.A."/>
            <person name="Pitluck S."/>
            <person name="Liolios K."/>
            <person name="Mavromatis K."/>
            <person name="Pagani I."/>
            <person name="Ivanova N."/>
            <person name="Mikhailova N."/>
            <person name="Pati A."/>
            <person name="Chen A."/>
            <person name="Palaniappan K."/>
            <person name="Land M."/>
            <person name="Rohde M."/>
            <person name="Tindall B.J."/>
            <person name="Detter J.C."/>
            <person name="Goker M."/>
            <person name="Bristow J."/>
            <person name="Eisen J.A."/>
            <person name="Markowitz V."/>
            <person name="Hugenholtz P."/>
            <person name="Kyrpides N.C."/>
            <person name="Klenk H.P."/>
            <person name="Woyke T."/>
        </authorList>
    </citation>
    <scope>NUCLEOTIDE SEQUENCE [LARGE SCALE GENOMIC DNA]</scope>
    <source>
        <strain evidence="2">DSM 15749 / LMG 21470 / R-8282</strain>
    </source>
</reference>
<protein>
    <recommendedName>
        <fullName evidence="3">Lipoprotein</fullName>
    </recommendedName>
</protein>
<dbReference type="RefSeq" id="WP_006989328.1">
    <property type="nucleotide sequence ID" value="NZ_JH594606.1"/>
</dbReference>
<sequence length="191" mass="21740">MKNLFLLLTVLSLASCKTVKEPLAASADRFVIEDLIKLTSEDIKNRYPDANIKEATGIYEEDTEERPYCILFPDTPNHLEITWKDEERTVINDIRFNDKGNWKSATGIGIGTTFNQLNQLNSKPISFYGFGWDYSGAVVWNDGELENSNLRIFLAPEKEPKTKFYGDHIVKASAEEIVALNLKVQTLIYKN</sequence>
<dbReference type="OrthoDB" id="1144014at2"/>
<accession>H2BWP2</accession>
<dbReference type="EMBL" id="JH594606">
    <property type="protein sequence ID" value="EHQ03020.1"/>
    <property type="molecule type" value="Genomic_DNA"/>
</dbReference>
<keyword evidence="2" id="KW-1185">Reference proteome</keyword>
<gene>
    <name evidence="1" type="ORF">Gilli_2394</name>
</gene>
<name>H2BWP2_GILLR</name>
<dbReference type="PROSITE" id="PS51257">
    <property type="entry name" value="PROKAR_LIPOPROTEIN"/>
    <property type="match status" value="1"/>
</dbReference>
<dbReference type="eggNOG" id="ENOG50332AS">
    <property type="taxonomic scope" value="Bacteria"/>
</dbReference>
<evidence type="ECO:0008006" key="3">
    <source>
        <dbReference type="Google" id="ProtNLM"/>
    </source>
</evidence>
<organism evidence="1 2">
    <name type="scientific">Gillisia limnaea (strain DSM 15749 / LMG 21470 / R-8282)</name>
    <dbReference type="NCBI Taxonomy" id="865937"/>
    <lineage>
        <taxon>Bacteria</taxon>
        <taxon>Pseudomonadati</taxon>
        <taxon>Bacteroidota</taxon>
        <taxon>Flavobacteriia</taxon>
        <taxon>Flavobacteriales</taxon>
        <taxon>Flavobacteriaceae</taxon>
        <taxon>Gillisia</taxon>
    </lineage>
</organism>
<dbReference type="AlphaFoldDB" id="H2BWP2"/>